<feature type="non-terminal residue" evidence="1">
    <location>
        <position position="454"/>
    </location>
</feature>
<reference evidence="1 2" key="1">
    <citation type="submission" date="2017-12" db="EMBL/GenBank/DDBJ databases">
        <authorList>
            <person name="Pombert J.-F."/>
            <person name="Haag K.L."/>
            <person name="Ebert D."/>
        </authorList>
    </citation>
    <scope>NUCLEOTIDE SEQUENCE [LARGE SCALE GENOMIC DNA]</scope>
    <source>
        <strain evidence="1">BE-OM-2</strain>
    </source>
</reference>
<protein>
    <submittedName>
        <fullName evidence="1">Uncharacterized protein</fullName>
    </submittedName>
</protein>
<sequence>MKHNDFEKKEKGSKLINIILSYTKRHTSIYKKFLKSCLEINEYKDIKINLNLIYESLLYEQKSKIDYKCLDYFLTNNIPTILIKILESSNEYKKEIISFFEKIMIIFPDKAKIHPNIFQVINYLFIKKETHFLPLALIVCELILENSNFVEYYLQDECLIDIIFNNIFNVSIFGEYSRTSFTYLLSVETDKVINILFGKNYISKYILNLNEIFRNLPMKSDSEDSISHYLTVFSLLNILIKRLEKIDSEKIKEVIKNIEFLVYKEPKTLFMYWKEIINHTNSLQIIEKVIHSTVESNYIISYLNSPDKEIVEKTVEYILFLLYSHPMYVMPYFIMNGTFDWNSKYIYEELYIFYNQDCVSKYKLEFKEIKRKINSRFLIDRNKSIPNFDIKKNYFNELLICKGYRSCARLLVIIFLFSEETLLTNFDKIIDFGKRLKKEELISFYNNLNAILEL</sequence>
<evidence type="ECO:0000313" key="1">
    <source>
        <dbReference type="EMBL" id="TBT98469.1"/>
    </source>
</evidence>
<gene>
    <name evidence="1" type="ORF">CWI36_2376p0010</name>
</gene>
<dbReference type="VEuPathDB" id="MicrosporidiaDB:CWI39_0065p0040"/>
<proteinExistence type="predicted"/>
<dbReference type="AlphaFoldDB" id="A0A4Q9KWJ5"/>
<comment type="caution">
    <text evidence="1">The sequence shown here is derived from an EMBL/GenBank/DDBJ whole genome shotgun (WGS) entry which is preliminary data.</text>
</comment>
<keyword evidence="2" id="KW-1185">Reference proteome</keyword>
<dbReference type="EMBL" id="PITI01002376">
    <property type="protein sequence ID" value="TBT98469.1"/>
    <property type="molecule type" value="Genomic_DNA"/>
</dbReference>
<evidence type="ECO:0000313" key="2">
    <source>
        <dbReference type="Proteomes" id="UP000291404"/>
    </source>
</evidence>
<accession>A0A4Q9KWJ5</accession>
<organism evidence="1 2">
    <name type="scientific">Hamiltosporidium magnivora</name>
    <dbReference type="NCBI Taxonomy" id="148818"/>
    <lineage>
        <taxon>Eukaryota</taxon>
        <taxon>Fungi</taxon>
        <taxon>Fungi incertae sedis</taxon>
        <taxon>Microsporidia</taxon>
        <taxon>Dubosqiidae</taxon>
        <taxon>Hamiltosporidium</taxon>
    </lineage>
</organism>
<name>A0A4Q9KWJ5_9MICR</name>
<dbReference type="VEuPathDB" id="MicrosporidiaDB:CWI36_2376p0010"/>
<dbReference type="Proteomes" id="UP000291404">
    <property type="component" value="Unassembled WGS sequence"/>
</dbReference>